<sequence>MRIRAVLAALPLVLLAACGSGTSSTPTTDGGASGSSGASGSTASPAATLGPAVPAATVVAAAVPADQLPTATGGFGQKPTLTFPKGNPPPSLQRRILVQGNGATVGKGDYLVTNYLGQTWGGKVFDNSYDRKATSTFQIGTGQVVPGWDVGLVGLKVGDRVLLSLPPSDGYGSAGKAPDIKGTDTLVFVIDIVGVIKSDTAGQADAAPQKLPAGLPTISGAPGKEPTITIPKGLAEPKTNSVHVVDKGTGAPVKAGGVLVQLVVRDWAGTQTQSTWPPKKGAAATESSSQGLQQITVSADGALAGLVGVPLGSRVLVLIAGSTDQSTGQTQSAAAAVVDLVAQL</sequence>
<comment type="catalytic activity">
    <reaction evidence="1 5">
        <text>[protein]-peptidylproline (omega=180) = [protein]-peptidylproline (omega=0)</text>
        <dbReference type="Rhea" id="RHEA:16237"/>
        <dbReference type="Rhea" id="RHEA-COMP:10747"/>
        <dbReference type="Rhea" id="RHEA-COMP:10748"/>
        <dbReference type="ChEBI" id="CHEBI:83833"/>
        <dbReference type="ChEBI" id="CHEBI:83834"/>
        <dbReference type="EC" id="5.2.1.8"/>
    </reaction>
</comment>
<evidence type="ECO:0000256" key="4">
    <source>
        <dbReference type="ARBA" id="ARBA00023235"/>
    </source>
</evidence>
<keyword evidence="3 5" id="KW-0697">Rotamase</keyword>
<accession>A0A917T3Y3</accession>
<feature type="region of interest" description="Disordered" evidence="6">
    <location>
        <begin position="71"/>
        <end position="92"/>
    </location>
</feature>
<feature type="domain" description="PPIase FKBP-type" evidence="8">
    <location>
        <begin position="108"/>
        <end position="196"/>
    </location>
</feature>
<gene>
    <name evidence="9" type="ORF">GCM10011594_29290</name>
</gene>
<dbReference type="InterPro" id="IPR044609">
    <property type="entry name" value="FKBP2/11"/>
</dbReference>
<evidence type="ECO:0000256" key="2">
    <source>
        <dbReference type="ARBA" id="ARBA00013194"/>
    </source>
</evidence>
<evidence type="ECO:0000256" key="6">
    <source>
        <dbReference type="SAM" id="MobiDB-lite"/>
    </source>
</evidence>
<dbReference type="Gene3D" id="3.10.50.40">
    <property type="match status" value="1"/>
</dbReference>
<keyword evidence="4 5" id="KW-0413">Isomerase</keyword>
<evidence type="ECO:0000256" key="1">
    <source>
        <dbReference type="ARBA" id="ARBA00000971"/>
    </source>
</evidence>
<dbReference type="PANTHER" id="PTHR45779">
    <property type="entry name" value="PEPTIDYLPROLYL ISOMERASE"/>
    <property type="match status" value="1"/>
</dbReference>
<dbReference type="SUPFAM" id="SSF54534">
    <property type="entry name" value="FKBP-like"/>
    <property type="match status" value="1"/>
</dbReference>
<dbReference type="AlphaFoldDB" id="A0A917T3Y3"/>
<dbReference type="PROSITE" id="PS50059">
    <property type="entry name" value="FKBP_PPIASE"/>
    <property type="match status" value="1"/>
</dbReference>
<reference evidence="9" key="1">
    <citation type="journal article" date="2014" name="Int. J. Syst. Evol. Microbiol.">
        <title>Complete genome sequence of Corynebacterium casei LMG S-19264T (=DSM 44701T), isolated from a smear-ripened cheese.</title>
        <authorList>
            <consortium name="US DOE Joint Genome Institute (JGI-PGF)"/>
            <person name="Walter F."/>
            <person name="Albersmeier A."/>
            <person name="Kalinowski J."/>
            <person name="Ruckert C."/>
        </authorList>
    </citation>
    <scope>NUCLEOTIDE SEQUENCE</scope>
    <source>
        <strain evidence="9">CGMCC 4.7308</strain>
    </source>
</reference>
<reference evidence="9" key="2">
    <citation type="submission" date="2020-09" db="EMBL/GenBank/DDBJ databases">
        <authorList>
            <person name="Sun Q."/>
            <person name="Zhou Y."/>
        </authorList>
    </citation>
    <scope>NUCLEOTIDE SEQUENCE</scope>
    <source>
        <strain evidence="9">CGMCC 4.7308</strain>
    </source>
</reference>
<dbReference type="RefSeq" id="WP_188942746.1">
    <property type="nucleotide sequence ID" value="NZ_BMNA01000005.1"/>
</dbReference>
<feature type="region of interest" description="Disordered" evidence="6">
    <location>
        <begin position="23"/>
        <end position="47"/>
    </location>
</feature>
<organism evidence="9 10">
    <name type="scientific">Nakamurella endophytica</name>
    <dbReference type="NCBI Taxonomy" id="1748367"/>
    <lineage>
        <taxon>Bacteria</taxon>
        <taxon>Bacillati</taxon>
        <taxon>Actinomycetota</taxon>
        <taxon>Actinomycetes</taxon>
        <taxon>Nakamurellales</taxon>
        <taxon>Nakamurellaceae</taxon>
        <taxon>Nakamurella</taxon>
    </lineage>
</organism>
<evidence type="ECO:0000259" key="8">
    <source>
        <dbReference type="PROSITE" id="PS50059"/>
    </source>
</evidence>
<evidence type="ECO:0000313" key="9">
    <source>
        <dbReference type="EMBL" id="GGM07471.1"/>
    </source>
</evidence>
<dbReference type="Proteomes" id="UP000655208">
    <property type="component" value="Unassembled WGS sequence"/>
</dbReference>
<keyword evidence="10" id="KW-1185">Reference proteome</keyword>
<evidence type="ECO:0000313" key="10">
    <source>
        <dbReference type="Proteomes" id="UP000655208"/>
    </source>
</evidence>
<keyword evidence="7" id="KW-0732">Signal</keyword>
<dbReference type="Pfam" id="PF00254">
    <property type="entry name" value="FKBP_C"/>
    <property type="match status" value="1"/>
</dbReference>
<dbReference type="InterPro" id="IPR046357">
    <property type="entry name" value="PPIase_dom_sf"/>
</dbReference>
<feature type="signal peptide" evidence="7">
    <location>
        <begin position="1"/>
        <end position="16"/>
    </location>
</feature>
<comment type="caution">
    <text evidence="9">The sequence shown here is derived from an EMBL/GenBank/DDBJ whole genome shotgun (WGS) entry which is preliminary data.</text>
</comment>
<dbReference type="EMBL" id="BMNA01000005">
    <property type="protein sequence ID" value="GGM07471.1"/>
    <property type="molecule type" value="Genomic_DNA"/>
</dbReference>
<proteinExistence type="predicted"/>
<dbReference type="PROSITE" id="PS51257">
    <property type="entry name" value="PROKAR_LIPOPROTEIN"/>
    <property type="match status" value="1"/>
</dbReference>
<dbReference type="InterPro" id="IPR001179">
    <property type="entry name" value="PPIase_FKBP_dom"/>
</dbReference>
<dbReference type="PANTHER" id="PTHR45779:SF7">
    <property type="entry name" value="PEPTIDYLPROLYL ISOMERASE"/>
    <property type="match status" value="1"/>
</dbReference>
<dbReference type="EC" id="5.2.1.8" evidence="2 5"/>
<evidence type="ECO:0000256" key="5">
    <source>
        <dbReference type="PROSITE-ProRule" id="PRU00277"/>
    </source>
</evidence>
<feature type="chain" id="PRO_5038473860" description="peptidylprolyl isomerase" evidence="7">
    <location>
        <begin position="17"/>
        <end position="344"/>
    </location>
</feature>
<dbReference type="GO" id="GO:0003755">
    <property type="term" value="F:peptidyl-prolyl cis-trans isomerase activity"/>
    <property type="evidence" value="ECO:0007669"/>
    <property type="project" value="UniProtKB-KW"/>
</dbReference>
<name>A0A917T3Y3_9ACTN</name>
<evidence type="ECO:0000256" key="3">
    <source>
        <dbReference type="ARBA" id="ARBA00023110"/>
    </source>
</evidence>
<protein>
    <recommendedName>
        <fullName evidence="2 5">peptidylprolyl isomerase</fullName>
        <ecNumber evidence="2 5">5.2.1.8</ecNumber>
    </recommendedName>
</protein>
<evidence type="ECO:0000256" key="7">
    <source>
        <dbReference type="SAM" id="SignalP"/>
    </source>
</evidence>